<dbReference type="AlphaFoldDB" id="W2XRX2"/>
<dbReference type="GO" id="GO:0046983">
    <property type="term" value="F:protein dimerization activity"/>
    <property type="evidence" value="ECO:0007669"/>
    <property type="project" value="InterPro"/>
</dbReference>
<evidence type="ECO:0000313" key="3">
    <source>
        <dbReference type="Proteomes" id="UP000018958"/>
    </source>
</evidence>
<gene>
    <name evidence="2" type="ORF">F441_01675</name>
</gene>
<dbReference type="Proteomes" id="UP000018958">
    <property type="component" value="Unassembled WGS sequence"/>
</dbReference>
<organism evidence="2 3">
    <name type="scientific">Phytophthora nicotianae CJ01A1</name>
    <dbReference type="NCBI Taxonomy" id="1317063"/>
    <lineage>
        <taxon>Eukaryota</taxon>
        <taxon>Sar</taxon>
        <taxon>Stramenopiles</taxon>
        <taxon>Oomycota</taxon>
        <taxon>Peronosporomycetes</taxon>
        <taxon>Peronosporales</taxon>
        <taxon>Peronosporaceae</taxon>
        <taxon>Phytophthora</taxon>
    </lineage>
</organism>
<name>W2XRX2_PHYNI</name>
<evidence type="ECO:0000259" key="1">
    <source>
        <dbReference type="Pfam" id="PF05699"/>
    </source>
</evidence>
<reference evidence="2 3" key="1">
    <citation type="submission" date="2013-11" db="EMBL/GenBank/DDBJ databases">
        <title>The Genome Sequence of Phytophthora parasitica CJ01A1.</title>
        <authorList>
            <consortium name="The Broad Institute Genomics Platform"/>
            <person name="Russ C."/>
            <person name="Tyler B."/>
            <person name="Panabieres F."/>
            <person name="Shan W."/>
            <person name="Tripathy S."/>
            <person name="Grunwald N."/>
            <person name="Machado M."/>
            <person name="Johnson C.S."/>
            <person name="Walker B."/>
            <person name="Young S.K."/>
            <person name="Zeng Q."/>
            <person name="Gargeya S."/>
            <person name="Fitzgerald M."/>
            <person name="Haas B."/>
            <person name="Abouelleil A."/>
            <person name="Allen A.W."/>
            <person name="Alvarado L."/>
            <person name="Arachchi H.M."/>
            <person name="Berlin A.M."/>
            <person name="Chapman S.B."/>
            <person name="Gainer-Dewar J."/>
            <person name="Goldberg J."/>
            <person name="Griggs A."/>
            <person name="Gujja S."/>
            <person name="Hansen M."/>
            <person name="Howarth C."/>
            <person name="Imamovic A."/>
            <person name="Ireland A."/>
            <person name="Larimer J."/>
            <person name="McCowan C."/>
            <person name="Murphy C."/>
            <person name="Pearson M."/>
            <person name="Poon T.W."/>
            <person name="Priest M."/>
            <person name="Roberts A."/>
            <person name="Saif S."/>
            <person name="Shea T."/>
            <person name="Sisk P."/>
            <person name="Sykes S."/>
            <person name="Wortman J."/>
            <person name="Nusbaum C."/>
            <person name="Birren B."/>
        </authorList>
    </citation>
    <scope>NUCLEOTIDE SEQUENCE [LARGE SCALE GENOMIC DNA]</scope>
    <source>
        <strain evidence="2 3">CJ01A1</strain>
    </source>
</reference>
<dbReference type="EMBL" id="ANIX01000339">
    <property type="protein sequence ID" value="ETP25441.1"/>
    <property type="molecule type" value="Genomic_DNA"/>
</dbReference>
<protein>
    <recommendedName>
        <fullName evidence="1">HAT C-terminal dimerisation domain-containing protein</fullName>
    </recommendedName>
</protein>
<sequence length="235" mass="26897">MLSLAVNSETVKCLVLERPTFRGNEFTQRRQPKPVSEFTWGGIRCRDRLREQLALRFPIQDVNDIKALLLDPRIKANASIVVSDLSALSQAENELQLEHEFIFQKLFARNVVNDESKETVLEEAQTEQHCKTTTDSAVCSLLEVDVPEEQSEVEDARDGVAIQAAKPWNQWKTLSVKWSEAKPTGGKYNVLQLYRDVDILEWFRDRGSKEFPSVALLARIYLAKPLSTAIQERFF</sequence>
<dbReference type="InterPro" id="IPR008906">
    <property type="entry name" value="HATC_C_dom"/>
</dbReference>
<comment type="caution">
    <text evidence="2">The sequence shown here is derived from an EMBL/GenBank/DDBJ whole genome shotgun (WGS) entry which is preliminary data.</text>
</comment>
<feature type="domain" description="HAT C-terminal dimerisation" evidence="1">
    <location>
        <begin position="195"/>
        <end position="235"/>
    </location>
</feature>
<accession>W2XRX2</accession>
<evidence type="ECO:0000313" key="2">
    <source>
        <dbReference type="EMBL" id="ETP25441.1"/>
    </source>
</evidence>
<proteinExistence type="predicted"/>
<dbReference type="Pfam" id="PF05699">
    <property type="entry name" value="Dimer_Tnp_hAT"/>
    <property type="match status" value="1"/>
</dbReference>